<evidence type="ECO:0000313" key="6">
    <source>
        <dbReference type="Proteomes" id="UP000504636"/>
    </source>
</evidence>
<dbReference type="SUPFAM" id="SSF56801">
    <property type="entry name" value="Acetyl-CoA synthetase-like"/>
    <property type="match status" value="1"/>
</dbReference>
<evidence type="ECO:0000313" key="7">
    <source>
        <dbReference type="RefSeq" id="XP_033573104.1"/>
    </source>
</evidence>
<evidence type="ECO:0000259" key="3">
    <source>
        <dbReference type="Pfam" id="PF00501"/>
    </source>
</evidence>
<proteinExistence type="predicted"/>
<organism evidence="5">
    <name type="scientific">Mytilinidion resinicola</name>
    <dbReference type="NCBI Taxonomy" id="574789"/>
    <lineage>
        <taxon>Eukaryota</taxon>
        <taxon>Fungi</taxon>
        <taxon>Dikarya</taxon>
        <taxon>Ascomycota</taxon>
        <taxon>Pezizomycotina</taxon>
        <taxon>Dothideomycetes</taxon>
        <taxon>Pleosporomycetidae</taxon>
        <taxon>Mytilinidiales</taxon>
        <taxon>Mytilinidiaceae</taxon>
        <taxon>Mytilinidion</taxon>
    </lineage>
</organism>
<name>A0A6A6YBR4_9PEZI</name>
<keyword evidence="2" id="KW-0472">Membrane</keyword>
<dbReference type="PROSITE" id="PS00455">
    <property type="entry name" value="AMP_BINDING"/>
    <property type="match status" value="1"/>
</dbReference>
<dbReference type="InterPro" id="IPR042099">
    <property type="entry name" value="ANL_N_sf"/>
</dbReference>
<dbReference type="InterPro" id="IPR000873">
    <property type="entry name" value="AMP-dep_synth/lig_dom"/>
</dbReference>
<dbReference type="InterPro" id="IPR020845">
    <property type="entry name" value="AMP-binding_CS"/>
</dbReference>
<keyword evidence="2" id="KW-1133">Transmembrane helix</keyword>
<dbReference type="Gene3D" id="3.30.300.30">
    <property type="match status" value="1"/>
</dbReference>
<feature type="domain" description="AMP-binding enzyme C-terminal" evidence="4">
    <location>
        <begin position="471"/>
        <end position="549"/>
    </location>
</feature>
<reference evidence="5 7" key="1">
    <citation type="journal article" date="2020" name="Stud. Mycol.">
        <title>101 Dothideomycetes genomes: a test case for predicting lifestyles and emergence of pathogens.</title>
        <authorList>
            <person name="Haridas S."/>
            <person name="Albert R."/>
            <person name="Binder M."/>
            <person name="Bloem J."/>
            <person name="Labutti K."/>
            <person name="Salamov A."/>
            <person name="Andreopoulos B."/>
            <person name="Baker S."/>
            <person name="Barry K."/>
            <person name="Bills G."/>
            <person name="Bluhm B."/>
            <person name="Cannon C."/>
            <person name="Castanera R."/>
            <person name="Culley D."/>
            <person name="Daum C."/>
            <person name="Ezra D."/>
            <person name="Gonzalez J."/>
            <person name="Henrissat B."/>
            <person name="Kuo A."/>
            <person name="Liang C."/>
            <person name="Lipzen A."/>
            <person name="Lutzoni F."/>
            <person name="Magnuson J."/>
            <person name="Mondo S."/>
            <person name="Nolan M."/>
            <person name="Ohm R."/>
            <person name="Pangilinan J."/>
            <person name="Park H.-J."/>
            <person name="Ramirez L."/>
            <person name="Alfaro M."/>
            <person name="Sun H."/>
            <person name="Tritt A."/>
            <person name="Yoshinaga Y."/>
            <person name="Zwiers L.-H."/>
            <person name="Turgeon B."/>
            <person name="Goodwin S."/>
            <person name="Spatafora J."/>
            <person name="Crous P."/>
            <person name="Grigoriev I."/>
        </authorList>
    </citation>
    <scope>NUCLEOTIDE SEQUENCE</scope>
    <source>
        <strain evidence="5 7">CBS 304.34</strain>
    </source>
</reference>
<dbReference type="GeneID" id="54467572"/>
<dbReference type="PANTHER" id="PTHR24096:SF422">
    <property type="entry name" value="BCDNA.GH02901"/>
    <property type="match status" value="1"/>
</dbReference>
<dbReference type="Pfam" id="PF00501">
    <property type="entry name" value="AMP-binding"/>
    <property type="match status" value="1"/>
</dbReference>
<protein>
    <submittedName>
        <fullName evidence="5 7">AMP-binding enzyme domain protein</fullName>
    </submittedName>
</protein>
<dbReference type="EMBL" id="MU003708">
    <property type="protein sequence ID" value="KAF2806140.1"/>
    <property type="molecule type" value="Genomic_DNA"/>
</dbReference>
<gene>
    <name evidence="5 7" type="ORF">BDZ99DRAFT_539668</name>
</gene>
<dbReference type="Pfam" id="PF13193">
    <property type="entry name" value="AMP-binding_C"/>
    <property type="match status" value="1"/>
</dbReference>
<feature type="transmembrane region" description="Helical" evidence="2">
    <location>
        <begin position="102"/>
        <end position="124"/>
    </location>
</feature>
<dbReference type="InterPro" id="IPR025110">
    <property type="entry name" value="AMP-bd_C"/>
</dbReference>
<feature type="domain" description="AMP-dependent synthetase/ligase" evidence="3">
    <location>
        <begin position="65"/>
        <end position="414"/>
    </location>
</feature>
<feature type="region of interest" description="Disordered" evidence="1">
    <location>
        <begin position="1"/>
        <end position="21"/>
    </location>
</feature>
<sequence length="601" mass="66208">MGVSASTQRAPPLCKSPPASAKEALKTTSTTVFDSKLEKPPLPSNDVFNYVFHTGRRPYPWHRVIYRVNGTDETLTLAQLEEKSRRFAVAIRDQFGIKPNHVIQYPIALFGALAAGATIALIPYQRGMSAEDVASRLEQARSKLLVTDAALLSLSESASVLAGCVPIVTLDAADQHTTNLDDLLSSSSAAESFFELNSHHEAESHYAFINRTSGSTGAMKSVLTSHSHYIATLEGTVRTVPPNTDASTDVWLASSSLGFFINAKLFMSLNIILGVPVVIMPEPLDETSVSVLRRHSITFILVFPPLVAKLAKSELNPEDVKTIKWLLSAGATIPDNLRQAMREKFPGVELTLEWGTSETMLIAIQTSDPKSRRQGSSGTLVNGMQGRVISTETGVDLGPNERGEILVRNSLAKFHGYKDNEVANRDFDADGWFHTGDYGYIDEDCNVYIIDRLKELLRVGEGYGSRISASELENAVFEHEAVRSVIVVGIWNDATATHLPTAFVVPAQQYKNRAGRELAEDIERTVARKLTGLKSLAGGLYFLDQFPTTGFKINRRALKEMKRDERRRIVIQEEKSLFASDWDNNTKAVVVQQKRDSVIAD</sequence>
<reference evidence="7" key="2">
    <citation type="submission" date="2020-04" db="EMBL/GenBank/DDBJ databases">
        <authorList>
            <consortium name="NCBI Genome Project"/>
        </authorList>
    </citation>
    <scope>NUCLEOTIDE SEQUENCE</scope>
    <source>
        <strain evidence="7">CBS 304.34</strain>
    </source>
</reference>
<dbReference type="OrthoDB" id="10253869at2759"/>
<dbReference type="Proteomes" id="UP000504636">
    <property type="component" value="Unplaced"/>
</dbReference>
<dbReference type="RefSeq" id="XP_033573104.1">
    <property type="nucleotide sequence ID" value="XM_033726679.1"/>
</dbReference>
<evidence type="ECO:0000256" key="2">
    <source>
        <dbReference type="SAM" id="Phobius"/>
    </source>
</evidence>
<reference evidence="7" key="3">
    <citation type="submission" date="2025-04" db="UniProtKB">
        <authorList>
            <consortium name="RefSeq"/>
        </authorList>
    </citation>
    <scope>IDENTIFICATION</scope>
    <source>
        <strain evidence="7">CBS 304.34</strain>
    </source>
</reference>
<evidence type="ECO:0000313" key="5">
    <source>
        <dbReference type="EMBL" id="KAF2806140.1"/>
    </source>
</evidence>
<dbReference type="Gene3D" id="3.40.50.12780">
    <property type="entry name" value="N-terminal domain of ligase-like"/>
    <property type="match status" value="1"/>
</dbReference>
<dbReference type="AlphaFoldDB" id="A0A6A6YBR4"/>
<dbReference type="PANTHER" id="PTHR24096">
    <property type="entry name" value="LONG-CHAIN-FATTY-ACID--COA LIGASE"/>
    <property type="match status" value="1"/>
</dbReference>
<accession>A0A6A6YBR4</accession>
<evidence type="ECO:0000256" key="1">
    <source>
        <dbReference type="SAM" id="MobiDB-lite"/>
    </source>
</evidence>
<evidence type="ECO:0000259" key="4">
    <source>
        <dbReference type="Pfam" id="PF13193"/>
    </source>
</evidence>
<keyword evidence="6" id="KW-1185">Reference proteome</keyword>
<dbReference type="GO" id="GO:0016405">
    <property type="term" value="F:CoA-ligase activity"/>
    <property type="evidence" value="ECO:0007669"/>
    <property type="project" value="TreeGrafter"/>
</dbReference>
<keyword evidence="2" id="KW-0812">Transmembrane</keyword>
<dbReference type="InterPro" id="IPR045851">
    <property type="entry name" value="AMP-bd_C_sf"/>
</dbReference>